<name>A0A545THH7_9GAMM</name>
<organism evidence="1 2">
    <name type="scientific">Aliikangiella marina</name>
    <dbReference type="NCBI Taxonomy" id="1712262"/>
    <lineage>
        <taxon>Bacteria</taxon>
        <taxon>Pseudomonadati</taxon>
        <taxon>Pseudomonadota</taxon>
        <taxon>Gammaproteobacteria</taxon>
        <taxon>Oceanospirillales</taxon>
        <taxon>Pleioneaceae</taxon>
        <taxon>Aliikangiella</taxon>
    </lineage>
</organism>
<reference evidence="1 2" key="1">
    <citation type="submission" date="2019-06" db="EMBL/GenBank/DDBJ databases">
        <title>Draft genome of Aliikangiella marina GYP-15.</title>
        <authorList>
            <person name="Wang G."/>
        </authorList>
    </citation>
    <scope>NUCLEOTIDE SEQUENCE [LARGE SCALE GENOMIC DNA]</scope>
    <source>
        <strain evidence="1 2">GYP-15</strain>
    </source>
</reference>
<keyword evidence="2" id="KW-1185">Reference proteome</keyword>
<proteinExistence type="predicted"/>
<dbReference type="AlphaFoldDB" id="A0A545THH7"/>
<sequence>MSIGLFSIGLTAIGLGVAPAPQTPTVNGVIDVALDEVQASFSGTVTQSTPAINSSSSIGLSSIGMQAIGVPGQQAAQPGSHTIDTYPTDIEFNGVNYNYSTSGLGAITSLTLDDSGGNGPIALTTFTDTTFNGPSLADAIRPLVGSVTLTASDGTNSASQSINLNPASSYTLVTIQAGFSTDPLSWIYDWQGTPQVGMQAQFVTADFNSIDGLGNFEKVGPGASTGYLTDPADNQMYSFDIITGPSVEGVIDVNLEEIQSSFTGNVSGITPTVSGAISVALEEIQASFAGSVSGVSPTVEGGISVTLDQVQASFTGQARGPATTVSGSFNITLEEVTASWSAEFEFQDLEIVGCVNFSEDMNS</sequence>
<dbReference type="EMBL" id="VIKR01000001">
    <property type="protein sequence ID" value="TQV76683.1"/>
    <property type="molecule type" value="Genomic_DNA"/>
</dbReference>
<dbReference type="Proteomes" id="UP000317839">
    <property type="component" value="Unassembled WGS sequence"/>
</dbReference>
<protein>
    <submittedName>
        <fullName evidence="1">Uncharacterized protein</fullName>
    </submittedName>
</protein>
<accession>A0A545THH7</accession>
<evidence type="ECO:0000313" key="1">
    <source>
        <dbReference type="EMBL" id="TQV76683.1"/>
    </source>
</evidence>
<comment type="caution">
    <text evidence="1">The sequence shown here is derived from an EMBL/GenBank/DDBJ whole genome shotgun (WGS) entry which is preliminary data.</text>
</comment>
<evidence type="ECO:0000313" key="2">
    <source>
        <dbReference type="Proteomes" id="UP000317839"/>
    </source>
</evidence>
<gene>
    <name evidence="1" type="ORF">FLL45_01605</name>
</gene>
<dbReference type="RefSeq" id="WP_142888043.1">
    <property type="nucleotide sequence ID" value="NZ_VIKR01000001.1"/>
</dbReference>